<keyword evidence="3 6" id="KW-0812">Transmembrane</keyword>
<dbReference type="Proteomes" id="UP001169027">
    <property type="component" value="Unassembled WGS sequence"/>
</dbReference>
<dbReference type="PANTHER" id="PTHR33529">
    <property type="entry name" value="SLR0882 PROTEIN-RELATED"/>
    <property type="match status" value="1"/>
</dbReference>
<organism evidence="7 8">
    <name type="scientific">Variovorax ginsengisoli</name>
    <dbReference type="NCBI Taxonomy" id="363844"/>
    <lineage>
        <taxon>Bacteria</taxon>
        <taxon>Pseudomonadati</taxon>
        <taxon>Pseudomonadota</taxon>
        <taxon>Betaproteobacteria</taxon>
        <taxon>Burkholderiales</taxon>
        <taxon>Comamonadaceae</taxon>
        <taxon>Variovorax</taxon>
    </lineage>
</organism>
<keyword evidence="5 6" id="KW-0472">Membrane</keyword>
<evidence type="ECO:0000256" key="1">
    <source>
        <dbReference type="ARBA" id="ARBA00004651"/>
    </source>
</evidence>
<comment type="caution">
    <text evidence="7">The sequence shown here is derived from an EMBL/GenBank/DDBJ whole genome shotgun (WGS) entry which is preliminary data.</text>
</comment>
<dbReference type="RefSeq" id="WP_301812639.1">
    <property type="nucleotide sequence ID" value="NZ_JAUJZH010000016.1"/>
</dbReference>
<dbReference type="EMBL" id="JAUKVY010000016">
    <property type="protein sequence ID" value="MDO1534880.1"/>
    <property type="molecule type" value="Genomic_DNA"/>
</dbReference>
<evidence type="ECO:0000313" key="8">
    <source>
        <dbReference type="Proteomes" id="UP001169027"/>
    </source>
</evidence>
<proteinExistence type="predicted"/>
<reference evidence="7" key="1">
    <citation type="submission" date="2023-06" db="EMBL/GenBank/DDBJ databases">
        <authorList>
            <person name="Jiang Y."/>
            <person name="Liu Q."/>
        </authorList>
    </citation>
    <scope>NUCLEOTIDE SEQUENCE</scope>
    <source>
        <strain evidence="7">CGMCC 1.12090</strain>
    </source>
</reference>
<evidence type="ECO:0000256" key="3">
    <source>
        <dbReference type="ARBA" id="ARBA00022692"/>
    </source>
</evidence>
<dbReference type="Pfam" id="PF03739">
    <property type="entry name" value="LptF_LptG"/>
    <property type="match status" value="1"/>
</dbReference>
<evidence type="ECO:0000313" key="7">
    <source>
        <dbReference type="EMBL" id="MDO1534880.1"/>
    </source>
</evidence>
<evidence type="ECO:0000256" key="4">
    <source>
        <dbReference type="ARBA" id="ARBA00022989"/>
    </source>
</evidence>
<keyword evidence="2" id="KW-1003">Cell membrane</keyword>
<accession>A0ABT8S7H7</accession>
<protein>
    <submittedName>
        <fullName evidence="7">LPS export ABC transporter permease LptG</fullName>
    </submittedName>
</protein>
<feature type="transmembrane region" description="Helical" evidence="6">
    <location>
        <begin position="310"/>
        <end position="334"/>
    </location>
</feature>
<keyword evidence="8" id="KW-1185">Reference proteome</keyword>
<comment type="subcellular location">
    <subcellularLocation>
        <location evidence="1">Cell membrane</location>
        <topology evidence="1">Multi-pass membrane protein</topology>
    </subcellularLocation>
</comment>
<dbReference type="InterPro" id="IPR005495">
    <property type="entry name" value="LptG/LptF_permease"/>
</dbReference>
<evidence type="ECO:0000256" key="6">
    <source>
        <dbReference type="SAM" id="Phobius"/>
    </source>
</evidence>
<dbReference type="NCBIfam" id="TIGR04408">
    <property type="entry name" value="LptG_lptG"/>
    <property type="match status" value="1"/>
</dbReference>
<feature type="transmembrane region" description="Helical" evidence="6">
    <location>
        <begin position="284"/>
        <end position="303"/>
    </location>
</feature>
<dbReference type="InterPro" id="IPR030923">
    <property type="entry name" value="LptG"/>
</dbReference>
<feature type="transmembrane region" description="Helical" evidence="6">
    <location>
        <begin position="53"/>
        <end position="81"/>
    </location>
</feature>
<dbReference type="PANTHER" id="PTHR33529:SF2">
    <property type="entry name" value="LIPOPOLYSACCHARIDE EXPORT SYSTEM PERMEASE PROTEIN LPTG"/>
    <property type="match status" value="1"/>
</dbReference>
<feature type="transmembrane region" description="Helical" evidence="6">
    <location>
        <begin position="12"/>
        <end position="33"/>
    </location>
</feature>
<feature type="transmembrane region" description="Helical" evidence="6">
    <location>
        <begin position="340"/>
        <end position="366"/>
    </location>
</feature>
<feature type="transmembrane region" description="Helical" evidence="6">
    <location>
        <begin position="102"/>
        <end position="120"/>
    </location>
</feature>
<evidence type="ECO:0000256" key="2">
    <source>
        <dbReference type="ARBA" id="ARBA00022475"/>
    </source>
</evidence>
<evidence type="ECO:0000256" key="5">
    <source>
        <dbReference type="ARBA" id="ARBA00023136"/>
    </source>
</evidence>
<keyword evidence="4 6" id="KW-1133">Transmembrane helix</keyword>
<sequence length="368" mass="41000">MKTIRRLIYAEVLKSVAFVALGFLSLFFFFDFVDELQSIASPDSLGYGAPQALLYVALLIPSHLYELLPIAVLIGTIFVMARLAQSSEFTILRTSGLGPWRALRTLLLLGAAFVVLTFAVGDYVAPVTDRAAQLLKARYQGPLALIGNTGAWLKERQGDTSFAVNVVSMGRNGILKDPRILEFDGQGFLVSQTSAPGATVDRGHWTLINAERQLYETRGPGAPRIVRTTVPVLEWPTSLSNEMVSVALLRPERMRTLDLFDYIRHLDANGQTAQRYEIEFWRKVFYPLSCLVMIVLALPFAYLHFRQAGIATYMFGGVMIGISFFLLNNVFGYLGNLGNWWPWITAAAPGLIYSVMSLGAFTWLVLRR</sequence>
<gene>
    <name evidence="7" type="primary">lptG</name>
    <name evidence="7" type="ORF">Q2T77_21535</name>
</gene>
<name>A0ABT8S7H7_9BURK</name>